<protein>
    <recommendedName>
        <fullName evidence="3">Deoxyribose-phosphate aldolase</fullName>
    </recommendedName>
</protein>
<accession>A0A366EG40</accession>
<reference evidence="1 2" key="1">
    <citation type="submission" date="2018-06" db="EMBL/GenBank/DDBJ databases">
        <title>Genomic Encyclopedia of Type Strains, Phase IV (KMG-IV): sequencing the most valuable type-strain genomes for metagenomic binning, comparative biology and taxonomic classification.</title>
        <authorList>
            <person name="Goeker M."/>
        </authorList>
    </citation>
    <scope>NUCLEOTIDE SEQUENCE [LARGE SCALE GENOMIC DNA]</scope>
    <source>
        <strain evidence="1 2">DSM 15140</strain>
    </source>
</reference>
<keyword evidence="2" id="KW-1185">Reference proteome</keyword>
<dbReference type="RefSeq" id="WP_179123934.1">
    <property type="nucleotide sequence ID" value="NZ_BAABQN010000002.1"/>
</dbReference>
<organism evidence="1 2">
    <name type="scientific">Paraliobacillus ryukyuensis</name>
    <dbReference type="NCBI Taxonomy" id="200904"/>
    <lineage>
        <taxon>Bacteria</taxon>
        <taxon>Bacillati</taxon>
        <taxon>Bacillota</taxon>
        <taxon>Bacilli</taxon>
        <taxon>Bacillales</taxon>
        <taxon>Bacillaceae</taxon>
        <taxon>Paraliobacillus</taxon>
    </lineage>
</organism>
<dbReference type="AlphaFoldDB" id="A0A366EG40"/>
<evidence type="ECO:0000313" key="1">
    <source>
        <dbReference type="EMBL" id="RBP00399.1"/>
    </source>
</evidence>
<evidence type="ECO:0000313" key="2">
    <source>
        <dbReference type="Proteomes" id="UP000252254"/>
    </source>
</evidence>
<evidence type="ECO:0008006" key="3">
    <source>
        <dbReference type="Google" id="ProtNLM"/>
    </source>
</evidence>
<dbReference type="Proteomes" id="UP000252254">
    <property type="component" value="Unassembled WGS sequence"/>
</dbReference>
<dbReference type="SUPFAM" id="SSF51569">
    <property type="entry name" value="Aldolase"/>
    <property type="match status" value="1"/>
</dbReference>
<dbReference type="EMBL" id="QNRI01000002">
    <property type="protein sequence ID" value="RBP00399.1"/>
    <property type="molecule type" value="Genomic_DNA"/>
</dbReference>
<dbReference type="STRING" id="200904.GCA_900168775_00436"/>
<dbReference type="Gene3D" id="3.20.20.70">
    <property type="entry name" value="Aldolase class I"/>
    <property type="match status" value="1"/>
</dbReference>
<sequence length="49" mass="5822">MDLQKITDMIDYTLLNPITTKEDSEKFCKETITYGFKTVFVNPYYISYV</sequence>
<dbReference type="InterPro" id="IPR013785">
    <property type="entry name" value="Aldolase_TIM"/>
</dbReference>
<proteinExistence type="predicted"/>
<name>A0A366EG40_9BACI</name>
<gene>
    <name evidence="1" type="ORF">DES48_102161</name>
</gene>
<comment type="caution">
    <text evidence="1">The sequence shown here is derived from an EMBL/GenBank/DDBJ whole genome shotgun (WGS) entry which is preliminary data.</text>
</comment>